<dbReference type="GO" id="GO:0005886">
    <property type="term" value="C:plasma membrane"/>
    <property type="evidence" value="ECO:0007669"/>
    <property type="project" value="TreeGrafter"/>
</dbReference>
<evidence type="ECO:0000256" key="1">
    <source>
        <dbReference type="ARBA" id="ARBA00022679"/>
    </source>
</evidence>
<keyword evidence="1 4" id="KW-0808">Transferase</keyword>
<dbReference type="GeneID" id="84573469"/>
<protein>
    <submittedName>
        <fullName evidence="4">Acyltransferase family protein</fullName>
        <ecNumber evidence="4">2.3.1.51</ecNumber>
    </submittedName>
</protein>
<dbReference type="RefSeq" id="WP_005525005.1">
    <property type="nucleotide sequence ID" value="NZ_CAUSZY010000062.1"/>
</dbReference>
<dbReference type="SUPFAM" id="SSF69593">
    <property type="entry name" value="Glycerol-3-phosphate (1)-acyltransferase"/>
    <property type="match status" value="1"/>
</dbReference>
<evidence type="ECO:0000259" key="3">
    <source>
        <dbReference type="SMART" id="SM00563"/>
    </source>
</evidence>
<sequence length="266" mass="29453">MKVRAGWQKHGSWYWVRPGFRPTALNKAENREIFYNQIVIRLMKTMLRFQGIQMSVAGSENLPDTGGALLALNHTGYFDFIFGGTAANLHGRRLVRFMAKKEVFDVPVVGALMRKMKHIPVDRSAGAGTSALDAAVTSLRAGNLVGIFPEATISRSFEIKDIKTGAARIAKEAGVPLIPVVLWGSQRVWTKGHKKRLGRHHFPVWVQVGEPLALTGVVEDDTAKLRETMKIMLDRLRSEYETEYGPFPGGEYWRPAALGGGAPALE</sequence>
<name>A0A6H9XIS3_9CORY</name>
<dbReference type="PANTHER" id="PTHR10434">
    <property type="entry name" value="1-ACYL-SN-GLYCEROL-3-PHOSPHATE ACYLTRANSFERASE"/>
    <property type="match status" value="1"/>
</dbReference>
<proteinExistence type="predicted"/>
<dbReference type="Proteomes" id="UP000249886">
    <property type="component" value="Unassembled WGS sequence"/>
</dbReference>
<evidence type="ECO:0000313" key="5">
    <source>
        <dbReference type="Proteomes" id="UP000249886"/>
    </source>
</evidence>
<comment type="caution">
    <text evidence="4">The sequence shown here is derived from an EMBL/GenBank/DDBJ whole genome shotgun (WGS) entry which is preliminary data.</text>
</comment>
<dbReference type="GO" id="GO:0006654">
    <property type="term" value="P:phosphatidic acid biosynthetic process"/>
    <property type="evidence" value="ECO:0007669"/>
    <property type="project" value="TreeGrafter"/>
</dbReference>
<dbReference type="EMBL" id="UARK01000001">
    <property type="protein sequence ID" value="SPW23688.1"/>
    <property type="molecule type" value="Genomic_DNA"/>
</dbReference>
<keyword evidence="2 4" id="KW-0012">Acyltransferase</keyword>
<dbReference type="Pfam" id="PF01553">
    <property type="entry name" value="Acyltransferase"/>
    <property type="match status" value="1"/>
</dbReference>
<gene>
    <name evidence="4" type="primary">plsC1</name>
    <name evidence="4" type="ORF">NCTC10254_00045</name>
</gene>
<dbReference type="CDD" id="cd07989">
    <property type="entry name" value="LPLAT_AGPAT-like"/>
    <property type="match status" value="1"/>
</dbReference>
<evidence type="ECO:0000313" key="4">
    <source>
        <dbReference type="EMBL" id="SPW23688.1"/>
    </source>
</evidence>
<reference evidence="4 5" key="1">
    <citation type="submission" date="2018-06" db="EMBL/GenBank/DDBJ databases">
        <authorList>
            <consortium name="Pathogen Informatics"/>
            <person name="Doyle S."/>
        </authorList>
    </citation>
    <scope>NUCLEOTIDE SEQUENCE [LARGE SCALE GENOMIC DNA]</scope>
    <source>
        <strain evidence="4 5">NCTC10254</strain>
    </source>
</reference>
<accession>A0A6H9XIS3</accession>
<dbReference type="PANTHER" id="PTHR10434:SF55">
    <property type="entry name" value="POSSIBLE ACYLTRANSFERASE"/>
    <property type="match status" value="1"/>
</dbReference>
<dbReference type="EC" id="2.3.1.51" evidence="4"/>
<dbReference type="SMART" id="SM00563">
    <property type="entry name" value="PlsC"/>
    <property type="match status" value="1"/>
</dbReference>
<feature type="domain" description="Phospholipid/glycerol acyltransferase" evidence="3">
    <location>
        <begin position="68"/>
        <end position="185"/>
    </location>
</feature>
<dbReference type="AlphaFoldDB" id="A0A6H9XIS3"/>
<dbReference type="InterPro" id="IPR002123">
    <property type="entry name" value="Plipid/glycerol_acylTrfase"/>
</dbReference>
<organism evidence="4 5">
    <name type="scientific">Corynebacterium matruchotii</name>
    <dbReference type="NCBI Taxonomy" id="43768"/>
    <lineage>
        <taxon>Bacteria</taxon>
        <taxon>Bacillati</taxon>
        <taxon>Actinomycetota</taxon>
        <taxon>Actinomycetes</taxon>
        <taxon>Mycobacteriales</taxon>
        <taxon>Corynebacteriaceae</taxon>
        <taxon>Corynebacterium</taxon>
    </lineage>
</organism>
<dbReference type="GO" id="GO:0003841">
    <property type="term" value="F:1-acylglycerol-3-phosphate O-acyltransferase activity"/>
    <property type="evidence" value="ECO:0007669"/>
    <property type="project" value="UniProtKB-EC"/>
</dbReference>
<evidence type="ECO:0000256" key="2">
    <source>
        <dbReference type="ARBA" id="ARBA00023315"/>
    </source>
</evidence>